<gene>
    <name evidence="1" type="ORF">BofuT4_P065330.1</name>
</gene>
<protein>
    <submittedName>
        <fullName evidence="1">Uncharacterized protein</fullName>
    </submittedName>
</protein>
<dbReference type="Proteomes" id="UP000008177">
    <property type="component" value="Unplaced contigs"/>
</dbReference>
<proteinExistence type="predicted"/>
<sequence length="122" mass="14311">MIKNIEVQSFVGAKYVKIFSNIWLKVDIYKGMRSIQHSIGFLRYVGLFEIKFMKLIFCVESSDHKLIGEHFQGIFRHVTFGAEVIDRETPSVYRVANSKRLAWLYNPRVWRLVTQPVMAHCS</sequence>
<name>G2XRX5_BOTF4</name>
<organism evidence="1 2">
    <name type="scientific">Botryotinia fuckeliana (strain T4)</name>
    <name type="common">Noble rot fungus</name>
    <name type="synonym">Botrytis cinerea</name>
    <dbReference type="NCBI Taxonomy" id="999810"/>
    <lineage>
        <taxon>Eukaryota</taxon>
        <taxon>Fungi</taxon>
        <taxon>Dikarya</taxon>
        <taxon>Ascomycota</taxon>
        <taxon>Pezizomycotina</taxon>
        <taxon>Leotiomycetes</taxon>
        <taxon>Helotiales</taxon>
        <taxon>Sclerotiniaceae</taxon>
        <taxon>Botrytis</taxon>
    </lineage>
</organism>
<dbReference type="InParanoid" id="G2XRX5"/>
<dbReference type="HOGENOM" id="CLU_2026349_0_0_1"/>
<dbReference type="AlphaFoldDB" id="G2XRX5"/>
<accession>G2XRX5</accession>
<evidence type="ECO:0000313" key="2">
    <source>
        <dbReference type="Proteomes" id="UP000008177"/>
    </source>
</evidence>
<dbReference type="EMBL" id="FQ790259">
    <property type="protein sequence ID" value="CCD33721.1"/>
    <property type="molecule type" value="Genomic_DNA"/>
</dbReference>
<evidence type="ECO:0000313" key="1">
    <source>
        <dbReference type="EMBL" id="CCD33721.1"/>
    </source>
</evidence>
<reference evidence="2" key="1">
    <citation type="journal article" date="2011" name="PLoS Genet.">
        <title>Genomic analysis of the necrotrophic fungal pathogens Sclerotinia sclerotiorum and Botrytis cinerea.</title>
        <authorList>
            <person name="Amselem J."/>
            <person name="Cuomo C.A."/>
            <person name="van Kan J.A."/>
            <person name="Viaud M."/>
            <person name="Benito E.P."/>
            <person name="Couloux A."/>
            <person name="Coutinho P.M."/>
            <person name="de Vries R.P."/>
            <person name="Dyer P.S."/>
            <person name="Fillinger S."/>
            <person name="Fournier E."/>
            <person name="Gout L."/>
            <person name="Hahn M."/>
            <person name="Kohn L."/>
            <person name="Lapalu N."/>
            <person name="Plummer K.M."/>
            <person name="Pradier J.M."/>
            <person name="Quevillon E."/>
            <person name="Sharon A."/>
            <person name="Simon A."/>
            <person name="ten Have A."/>
            <person name="Tudzynski B."/>
            <person name="Tudzynski P."/>
            <person name="Wincker P."/>
            <person name="Andrew M."/>
            <person name="Anthouard V."/>
            <person name="Beever R.E."/>
            <person name="Beffa R."/>
            <person name="Benoit I."/>
            <person name="Bouzid O."/>
            <person name="Brault B."/>
            <person name="Chen Z."/>
            <person name="Choquer M."/>
            <person name="Collemare J."/>
            <person name="Cotton P."/>
            <person name="Danchin E.G."/>
            <person name="Da Silva C."/>
            <person name="Gautier A."/>
            <person name="Giraud C."/>
            <person name="Giraud T."/>
            <person name="Gonzalez C."/>
            <person name="Grossetete S."/>
            <person name="Guldener U."/>
            <person name="Henrissat B."/>
            <person name="Howlett B.J."/>
            <person name="Kodira C."/>
            <person name="Kretschmer M."/>
            <person name="Lappartient A."/>
            <person name="Leroch M."/>
            <person name="Levis C."/>
            <person name="Mauceli E."/>
            <person name="Neuveglise C."/>
            <person name="Oeser B."/>
            <person name="Pearson M."/>
            <person name="Poulain J."/>
            <person name="Poussereau N."/>
            <person name="Quesneville H."/>
            <person name="Rascle C."/>
            <person name="Schumacher J."/>
            <person name="Segurens B."/>
            <person name="Sexton A."/>
            <person name="Silva E."/>
            <person name="Sirven C."/>
            <person name="Soanes D.M."/>
            <person name="Talbot N.J."/>
            <person name="Templeton M."/>
            <person name="Yandava C."/>
            <person name="Yarden O."/>
            <person name="Zeng Q."/>
            <person name="Rollins J.A."/>
            <person name="Lebrun M.H."/>
            <person name="Dickman M."/>
        </authorList>
    </citation>
    <scope>NUCLEOTIDE SEQUENCE [LARGE SCALE GENOMIC DNA]</scope>
    <source>
        <strain evidence="2">T4</strain>
    </source>
</reference>